<reference evidence="2" key="1">
    <citation type="submission" date="2021-05" db="EMBL/GenBank/DDBJ databases">
        <title>The genome of the haptophyte Pavlova lutheri (Diacronema luteri, Pavlovales) - a model for lipid biosynthesis in eukaryotic algae.</title>
        <authorList>
            <person name="Hulatt C.J."/>
            <person name="Posewitz M.C."/>
        </authorList>
    </citation>
    <scope>NUCLEOTIDE SEQUENCE</scope>
    <source>
        <strain evidence="2">NIVA-4/92</strain>
    </source>
</reference>
<evidence type="ECO:0008006" key="4">
    <source>
        <dbReference type="Google" id="ProtNLM"/>
    </source>
</evidence>
<protein>
    <recommendedName>
        <fullName evidence="4">Glutamine cyclotransferase</fullName>
    </recommendedName>
</protein>
<accession>A0A8J5XF16</accession>
<evidence type="ECO:0000313" key="2">
    <source>
        <dbReference type="EMBL" id="KAG8467621.1"/>
    </source>
</evidence>
<dbReference type="SUPFAM" id="SSF50969">
    <property type="entry name" value="YVTN repeat-like/Quinoprotein amine dehydrogenase"/>
    <property type="match status" value="1"/>
</dbReference>
<dbReference type="AlphaFoldDB" id="A0A8J5XF16"/>
<dbReference type="Proteomes" id="UP000751190">
    <property type="component" value="Unassembled WGS sequence"/>
</dbReference>
<comment type="caution">
    <text evidence="2">The sequence shown here is derived from an EMBL/GenBank/DDBJ whole genome shotgun (WGS) entry which is preliminary data.</text>
</comment>
<organism evidence="2 3">
    <name type="scientific">Diacronema lutheri</name>
    <name type="common">Unicellular marine alga</name>
    <name type="synonym">Monochrysis lutheri</name>
    <dbReference type="NCBI Taxonomy" id="2081491"/>
    <lineage>
        <taxon>Eukaryota</taxon>
        <taxon>Haptista</taxon>
        <taxon>Haptophyta</taxon>
        <taxon>Pavlovophyceae</taxon>
        <taxon>Pavlovales</taxon>
        <taxon>Pavlovaceae</taxon>
        <taxon>Diacronema</taxon>
    </lineage>
</organism>
<dbReference type="InterPro" id="IPR011044">
    <property type="entry name" value="Quino_amine_DH_bsu"/>
</dbReference>
<gene>
    <name evidence="2" type="ORF">KFE25_006673</name>
</gene>
<evidence type="ECO:0000313" key="3">
    <source>
        <dbReference type="Proteomes" id="UP000751190"/>
    </source>
</evidence>
<dbReference type="EMBL" id="JAGTXO010000005">
    <property type="protein sequence ID" value="KAG8467621.1"/>
    <property type="molecule type" value="Genomic_DNA"/>
</dbReference>
<name>A0A8J5XF16_DIALT</name>
<dbReference type="GO" id="GO:0016603">
    <property type="term" value="F:glutaminyl-peptide cyclotransferase activity"/>
    <property type="evidence" value="ECO:0007669"/>
    <property type="project" value="InterPro"/>
</dbReference>
<keyword evidence="1" id="KW-0732">Signal</keyword>
<dbReference type="PANTHER" id="PTHR31270">
    <property type="entry name" value="GLUTAMINYL-PEPTIDE CYCLOTRANSFERASE"/>
    <property type="match status" value="1"/>
</dbReference>
<dbReference type="PANTHER" id="PTHR31270:SF1">
    <property type="entry name" value="GLUTAMINYL-PEPTIDE CYCLOTRANSFERASE"/>
    <property type="match status" value="1"/>
</dbReference>
<sequence>MATPPHGPRSALVRLACLLLVGTASPSLGALWHPDGDGLAADGAGAEWRPAPSPRAHLLARHPLLSAPTSCPRVLPIFLAVPVRSMAHDPSAFLQGLAFHDHVLFEASGLYGKSSLRIIDAHNGSVLRQNHLRGAEPRGSLPGALLSRPARRFFAEGVTHWRGKLLMLTWREGSLLEYDASTLAFVREHRNFADQFERREGWGITNDGSWLYVSDGSSRLYVVSPDTLRVVETIRVVGESPPSAMRWPYRRRSGGGGVRAITLLNELEMLPNGVLLFNVWLSDYIGVWDARKRCLLGWINGTGFDDAFRSRRRMGACLNGIAFDETTGELLISGKLWPVMHAIRLEI</sequence>
<keyword evidence="3" id="KW-1185">Reference proteome</keyword>
<dbReference type="Pfam" id="PF05096">
    <property type="entry name" value="Glu_cyclase_2"/>
    <property type="match status" value="2"/>
</dbReference>
<dbReference type="InterPro" id="IPR007788">
    <property type="entry name" value="QCT"/>
</dbReference>
<dbReference type="OMA" id="NDKLFQV"/>
<proteinExistence type="predicted"/>
<dbReference type="OrthoDB" id="409395at2759"/>
<feature type="signal peptide" evidence="1">
    <location>
        <begin position="1"/>
        <end position="29"/>
    </location>
</feature>
<evidence type="ECO:0000256" key="1">
    <source>
        <dbReference type="SAM" id="SignalP"/>
    </source>
</evidence>
<feature type="chain" id="PRO_5035167023" description="Glutamine cyclotransferase" evidence="1">
    <location>
        <begin position="30"/>
        <end position="347"/>
    </location>
</feature>